<dbReference type="Pfam" id="PF02748">
    <property type="entry name" value="PyrI_C"/>
    <property type="match status" value="1"/>
</dbReference>
<dbReference type="InterPro" id="IPR036793">
    <property type="entry name" value="Asp_carbatrfase_reg_N_sf"/>
</dbReference>
<keyword evidence="5 7" id="KW-0862">Zinc</keyword>
<dbReference type="SUPFAM" id="SSF57825">
    <property type="entry name" value="Aspartate carbamoyltransferase, Regulatory-chain, C-terminal domain"/>
    <property type="match status" value="1"/>
</dbReference>
<evidence type="ECO:0000256" key="4">
    <source>
        <dbReference type="ARBA" id="ARBA00022723"/>
    </source>
</evidence>
<dbReference type="InterPro" id="IPR002801">
    <property type="entry name" value="Asp_carbamoylTrfase_reg"/>
</dbReference>
<evidence type="ECO:0000313" key="11">
    <source>
        <dbReference type="Proteomes" id="UP000565078"/>
    </source>
</evidence>
<dbReference type="AlphaFoldDB" id="A0A7J4IW76"/>
<protein>
    <recommendedName>
        <fullName evidence="3 7">Aspartate carbamoyltransferase regulatory chain</fullName>
    </recommendedName>
</protein>
<comment type="subunit">
    <text evidence="7">Contains catalytic and regulatory chains.</text>
</comment>
<comment type="function">
    <text evidence="1 7">Involved in allosteric regulation of aspartate carbamoyltransferase.</text>
</comment>
<organism evidence="10 11">
    <name type="scientific">Candidatus Iainarchaeum sp</name>
    <dbReference type="NCBI Taxonomy" id="3101447"/>
    <lineage>
        <taxon>Archaea</taxon>
        <taxon>Candidatus Iainarchaeota</taxon>
        <taxon>Candidatus Iainarchaeia</taxon>
        <taxon>Candidatus Iainarchaeales</taxon>
        <taxon>Candidatus Iainarchaeaceae</taxon>
        <taxon>Candidatus Iainarchaeum</taxon>
    </lineage>
</organism>
<evidence type="ECO:0000313" key="10">
    <source>
        <dbReference type="EMBL" id="HIH09778.1"/>
    </source>
</evidence>
<evidence type="ECO:0000256" key="5">
    <source>
        <dbReference type="ARBA" id="ARBA00022833"/>
    </source>
</evidence>
<dbReference type="GO" id="GO:0009347">
    <property type="term" value="C:aspartate carbamoyltransferase complex"/>
    <property type="evidence" value="ECO:0007669"/>
    <property type="project" value="InterPro"/>
</dbReference>
<comment type="cofactor">
    <cofactor evidence="7">
        <name>Zn(2+)</name>
        <dbReference type="ChEBI" id="CHEBI:29105"/>
    </cofactor>
    <text evidence="7">Binds 1 zinc ion per subunit.</text>
</comment>
<dbReference type="GO" id="GO:0016740">
    <property type="term" value="F:transferase activity"/>
    <property type="evidence" value="ECO:0007669"/>
    <property type="project" value="UniProtKB-KW"/>
</dbReference>
<dbReference type="SUPFAM" id="SSF54893">
    <property type="entry name" value="Aspartate carbamoyltransferase, Regulatory-chain, N-terminal domain"/>
    <property type="match status" value="1"/>
</dbReference>
<evidence type="ECO:0000256" key="7">
    <source>
        <dbReference type="HAMAP-Rule" id="MF_00002"/>
    </source>
</evidence>
<dbReference type="GO" id="GO:0006207">
    <property type="term" value="P:'de novo' pyrimidine nucleobase biosynthetic process"/>
    <property type="evidence" value="ECO:0007669"/>
    <property type="project" value="InterPro"/>
</dbReference>
<accession>A0A7J4IW76</accession>
<feature type="binding site" evidence="7">
    <location>
        <position position="135"/>
    </location>
    <ligand>
        <name>Zn(2+)</name>
        <dbReference type="ChEBI" id="CHEBI:29105"/>
    </ligand>
</feature>
<feature type="domain" description="Aspartate carbamoyltransferase regulatory subunit N-terminal" evidence="8">
    <location>
        <begin position="6"/>
        <end position="93"/>
    </location>
</feature>
<evidence type="ECO:0000259" key="9">
    <source>
        <dbReference type="Pfam" id="PF02748"/>
    </source>
</evidence>
<keyword evidence="4 7" id="KW-0479">Metal-binding</keyword>
<evidence type="ECO:0000259" key="8">
    <source>
        <dbReference type="Pfam" id="PF01948"/>
    </source>
</evidence>
<feature type="binding site" evidence="7">
    <location>
        <position position="105"/>
    </location>
    <ligand>
        <name>Zn(2+)</name>
        <dbReference type="ChEBI" id="CHEBI:29105"/>
    </ligand>
</feature>
<evidence type="ECO:0000256" key="1">
    <source>
        <dbReference type="ARBA" id="ARBA00002565"/>
    </source>
</evidence>
<dbReference type="GO" id="GO:0046872">
    <property type="term" value="F:metal ion binding"/>
    <property type="evidence" value="ECO:0007669"/>
    <property type="project" value="UniProtKB-KW"/>
</dbReference>
<keyword evidence="10" id="KW-0808">Transferase</keyword>
<dbReference type="InterPro" id="IPR020545">
    <property type="entry name" value="Asp_carbamoyltransf_reg_N"/>
</dbReference>
<gene>
    <name evidence="7" type="primary">pyrI</name>
    <name evidence="10" type="ORF">HA254_03845</name>
</gene>
<dbReference type="Pfam" id="PF01948">
    <property type="entry name" value="PyrI"/>
    <property type="match status" value="1"/>
</dbReference>
<dbReference type="InterPro" id="IPR036792">
    <property type="entry name" value="Asp_carbatrfase_reg_C_sf"/>
</dbReference>
<evidence type="ECO:0000256" key="6">
    <source>
        <dbReference type="ARBA" id="ARBA00022975"/>
    </source>
</evidence>
<dbReference type="Gene3D" id="3.30.70.140">
    <property type="entry name" value="Aspartate carbamoyltransferase regulatory subunit, N-terminal domain"/>
    <property type="match status" value="1"/>
</dbReference>
<reference evidence="11" key="1">
    <citation type="journal article" date="2020" name="bioRxiv">
        <title>A rank-normalized archaeal taxonomy based on genome phylogeny resolves widespread incomplete and uneven classifications.</title>
        <authorList>
            <person name="Rinke C."/>
            <person name="Chuvochina M."/>
            <person name="Mussig A.J."/>
            <person name="Chaumeil P.-A."/>
            <person name="Waite D.W."/>
            <person name="Whitman W.B."/>
            <person name="Parks D.H."/>
            <person name="Hugenholtz P."/>
        </authorList>
    </citation>
    <scope>NUCLEOTIDE SEQUENCE [LARGE SCALE GENOMIC DNA]</scope>
</reference>
<dbReference type="InterPro" id="IPR020542">
    <property type="entry name" value="Asp_carbamoyltrfase_reg_C"/>
</dbReference>
<dbReference type="EMBL" id="DUGC01000058">
    <property type="protein sequence ID" value="HIH09778.1"/>
    <property type="molecule type" value="Genomic_DNA"/>
</dbReference>
<dbReference type="Proteomes" id="UP000565078">
    <property type="component" value="Unassembled WGS sequence"/>
</dbReference>
<comment type="similarity">
    <text evidence="2 7">Belongs to the PyrI family.</text>
</comment>
<sequence>MAKDIRITPIKNGTAIDHLNTGSAYKILEVLDLRDFTVTVGMNVESRKMGKKDIMFIEGRELSKNELNTIALVGKGATINIIRDAEIKNKSELGYPESVEGIMKCINPKCITNAERIPAKFQIRKEPLEAKCFYCEMRMGEKEIISSIKSD</sequence>
<dbReference type="NCBIfam" id="TIGR00240">
    <property type="entry name" value="ATCase_reg"/>
    <property type="match status" value="1"/>
</dbReference>
<dbReference type="HAMAP" id="MF_00002">
    <property type="entry name" value="Asp_carb_tr_reg"/>
    <property type="match status" value="1"/>
</dbReference>
<dbReference type="PANTHER" id="PTHR35805:SF1">
    <property type="entry name" value="ASPARTATE CARBAMOYLTRANSFERASE REGULATORY CHAIN"/>
    <property type="match status" value="1"/>
</dbReference>
<evidence type="ECO:0000256" key="2">
    <source>
        <dbReference type="ARBA" id="ARBA00010498"/>
    </source>
</evidence>
<dbReference type="Gene3D" id="2.30.30.20">
    <property type="entry name" value="Aspartate carbamoyltransferase regulatory subunit, C-terminal domain"/>
    <property type="match status" value="1"/>
</dbReference>
<keyword evidence="6 7" id="KW-0665">Pyrimidine biosynthesis</keyword>
<name>A0A7J4IW76_9ARCH</name>
<comment type="caution">
    <text evidence="10">The sequence shown here is derived from an EMBL/GenBank/DDBJ whole genome shotgun (WGS) entry which is preliminary data.</text>
</comment>
<feature type="domain" description="Aspartate carbamoyltransferase regulatory subunit C-terminal" evidence="9">
    <location>
        <begin position="99"/>
        <end position="144"/>
    </location>
</feature>
<feature type="binding site" evidence="7">
    <location>
        <position position="110"/>
    </location>
    <ligand>
        <name>Zn(2+)</name>
        <dbReference type="ChEBI" id="CHEBI:29105"/>
    </ligand>
</feature>
<proteinExistence type="inferred from homology"/>
<evidence type="ECO:0000256" key="3">
    <source>
        <dbReference type="ARBA" id="ARBA00021764"/>
    </source>
</evidence>
<feature type="binding site" evidence="7">
    <location>
        <position position="132"/>
    </location>
    <ligand>
        <name>Zn(2+)</name>
        <dbReference type="ChEBI" id="CHEBI:29105"/>
    </ligand>
</feature>
<dbReference type="GO" id="GO:0006221">
    <property type="term" value="P:pyrimidine nucleotide biosynthetic process"/>
    <property type="evidence" value="ECO:0007669"/>
    <property type="project" value="UniProtKB-UniRule"/>
</dbReference>
<dbReference type="PANTHER" id="PTHR35805">
    <property type="entry name" value="ASPARTATE CARBAMOYLTRANSFERASE REGULATORY CHAIN"/>
    <property type="match status" value="1"/>
</dbReference>